<dbReference type="EMBL" id="WJQU01000001">
    <property type="protein sequence ID" value="KAJ6645693.1"/>
    <property type="molecule type" value="Genomic_DNA"/>
</dbReference>
<dbReference type="Proteomes" id="UP001151699">
    <property type="component" value="Chromosome A"/>
</dbReference>
<evidence type="ECO:0000256" key="1">
    <source>
        <dbReference type="ARBA" id="ARBA00022574"/>
    </source>
</evidence>
<dbReference type="Pfam" id="PF00400">
    <property type="entry name" value="WD40"/>
    <property type="match status" value="2"/>
</dbReference>
<dbReference type="AlphaFoldDB" id="A0A9Q0N8F3"/>
<keyword evidence="5" id="KW-1185">Reference proteome</keyword>
<keyword evidence="2" id="KW-0677">Repeat</keyword>
<protein>
    <submittedName>
        <fullName evidence="4">Dynein axonemal assembly factor 10</fullName>
    </submittedName>
</protein>
<dbReference type="Gene3D" id="2.130.10.10">
    <property type="entry name" value="YVTN repeat-like/Quinoprotein amine dehydrogenase"/>
    <property type="match status" value="1"/>
</dbReference>
<evidence type="ECO:0000256" key="2">
    <source>
        <dbReference type="ARBA" id="ARBA00022737"/>
    </source>
</evidence>
<dbReference type="InterPro" id="IPR036322">
    <property type="entry name" value="WD40_repeat_dom_sf"/>
</dbReference>
<reference evidence="4" key="1">
    <citation type="submission" date="2022-07" db="EMBL/GenBank/DDBJ databases">
        <authorList>
            <person name="Trinca V."/>
            <person name="Uliana J.V.C."/>
            <person name="Torres T.T."/>
            <person name="Ward R.J."/>
            <person name="Monesi N."/>
        </authorList>
    </citation>
    <scope>NUCLEOTIDE SEQUENCE</scope>
    <source>
        <strain evidence="4">HSMRA1968</strain>
        <tissue evidence="4">Whole embryos</tissue>
    </source>
</reference>
<dbReference type="PANTHER" id="PTHR10971">
    <property type="entry name" value="MRNA EXPORT FACTOR AND BUB3"/>
    <property type="match status" value="1"/>
</dbReference>
<evidence type="ECO:0000313" key="4">
    <source>
        <dbReference type="EMBL" id="KAJ6645693.1"/>
    </source>
</evidence>
<dbReference type="SUPFAM" id="SSF50978">
    <property type="entry name" value="WD40 repeat-like"/>
    <property type="match status" value="1"/>
</dbReference>
<dbReference type="SMART" id="SM00320">
    <property type="entry name" value="WD40"/>
    <property type="match status" value="4"/>
</dbReference>
<name>A0A9Q0N8F3_9DIPT</name>
<comment type="caution">
    <text evidence="4">The sequence shown here is derived from an EMBL/GenBank/DDBJ whole genome shotgun (WGS) entry which is preliminary data.</text>
</comment>
<keyword evidence="1 3" id="KW-0853">WD repeat</keyword>
<dbReference type="PROSITE" id="PS50082">
    <property type="entry name" value="WD_REPEATS_2"/>
    <property type="match status" value="1"/>
</dbReference>
<evidence type="ECO:0000256" key="3">
    <source>
        <dbReference type="PROSITE-ProRule" id="PRU00221"/>
    </source>
</evidence>
<proteinExistence type="predicted"/>
<evidence type="ECO:0000313" key="5">
    <source>
        <dbReference type="Proteomes" id="UP001151699"/>
    </source>
</evidence>
<accession>A0A9Q0N8F3</accession>
<dbReference type="InterPro" id="IPR001680">
    <property type="entry name" value="WD40_rpt"/>
</dbReference>
<dbReference type="OrthoDB" id="7774745at2759"/>
<dbReference type="InterPro" id="IPR015943">
    <property type="entry name" value="WD40/YVTN_repeat-like_dom_sf"/>
</dbReference>
<organism evidence="4 5">
    <name type="scientific">Pseudolycoriella hygida</name>
    <dbReference type="NCBI Taxonomy" id="35572"/>
    <lineage>
        <taxon>Eukaryota</taxon>
        <taxon>Metazoa</taxon>
        <taxon>Ecdysozoa</taxon>
        <taxon>Arthropoda</taxon>
        <taxon>Hexapoda</taxon>
        <taxon>Insecta</taxon>
        <taxon>Pterygota</taxon>
        <taxon>Neoptera</taxon>
        <taxon>Endopterygota</taxon>
        <taxon>Diptera</taxon>
        <taxon>Nematocera</taxon>
        <taxon>Sciaroidea</taxon>
        <taxon>Sciaridae</taxon>
        <taxon>Pseudolycoriella</taxon>
    </lineage>
</organism>
<gene>
    <name evidence="4" type="primary">DNAAF10</name>
    <name evidence="4" type="ORF">Bhyg_00901</name>
</gene>
<feature type="repeat" description="WD" evidence="3">
    <location>
        <begin position="121"/>
        <end position="164"/>
    </location>
</feature>
<sequence length="351" mass="38146">MESAANNQCEIEPNSKVAAEIATFINFSTDFHIFDTKWLPTFPVKFVTVGATSKSSSKGFIQISEINDGKLAVERTLERQSAFRCATFDATVRNTSLSLGNFHGQLQIFDIEKCGFPIFDEKAHDGVVNCLDGIGSGNGSEIVTGGQDGCINVWDPRQGGPVVSIAGVRKESGGNGSRDCWTVTFGDGSNQDDRIVCAGYDNGDIKVIDLKNLNEKWSCNVGSGVCKISCDRKSTETNRLIAGTVDGKIHLFDTKNYQLEPDNALRVSESSSVWSVNYLPQNDQIFASVGDSVKIWRHSDSSQEKESPDLLAQLELSSAGVNCFDWNPDFSGLGLCGSFDQHIRLLITCGL</sequence>